<feature type="compositionally biased region" description="Low complexity" evidence="9">
    <location>
        <begin position="582"/>
        <end position="596"/>
    </location>
</feature>
<feature type="region of interest" description="Disordered" evidence="9">
    <location>
        <begin position="293"/>
        <end position="367"/>
    </location>
</feature>
<dbReference type="PANTHER" id="PTHR10015">
    <property type="entry name" value="HEAT SHOCK TRANSCRIPTION FACTOR"/>
    <property type="match status" value="1"/>
</dbReference>
<accession>A0A0N0RSI5</accession>
<dbReference type="GO" id="GO:0003700">
    <property type="term" value="F:DNA-binding transcription factor activity"/>
    <property type="evidence" value="ECO:0007669"/>
    <property type="project" value="InterPro"/>
</dbReference>
<dbReference type="OrthoDB" id="60033at2759"/>
<comment type="subunit">
    <text evidence="7">Homotrimer. Homotrimerization increases the affinity of HSF1 to DNA. Interacts with transcriptional coregulator SSA1 on chromatin.</text>
</comment>
<evidence type="ECO:0000256" key="6">
    <source>
        <dbReference type="ARBA" id="ARBA00023242"/>
    </source>
</evidence>
<evidence type="ECO:0000313" key="12">
    <source>
        <dbReference type="Proteomes" id="UP000037751"/>
    </source>
</evidence>
<gene>
    <name evidence="11" type="ORF">Malapachy_2330</name>
</gene>
<evidence type="ECO:0000256" key="2">
    <source>
        <dbReference type="ARBA" id="ARBA00006403"/>
    </source>
</evidence>
<dbReference type="STRING" id="77020.A0A0N0RSI5"/>
<reference evidence="11 12" key="1">
    <citation type="submission" date="2015-07" db="EMBL/GenBank/DDBJ databases">
        <title>Draft Genome Sequence of Malassezia furfur CBS1878 and Malassezia pachydermatis CBS1879.</title>
        <authorList>
            <person name="Triana S."/>
            <person name="Ohm R."/>
            <person name="Gonzalez A."/>
            <person name="DeCock H."/>
            <person name="Restrepo S."/>
            <person name="Celis A."/>
        </authorList>
    </citation>
    <scope>NUCLEOTIDE SEQUENCE [LARGE SCALE GENOMIC DNA]</scope>
    <source>
        <strain evidence="11 12">CBS 1879</strain>
    </source>
</reference>
<protein>
    <submittedName>
        <fullName evidence="11">Transcription factor hsf1</fullName>
    </submittedName>
</protein>
<feature type="region of interest" description="Disordered" evidence="9">
    <location>
        <begin position="420"/>
        <end position="451"/>
    </location>
</feature>
<feature type="compositionally biased region" description="Polar residues" evidence="9">
    <location>
        <begin position="420"/>
        <end position="441"/>
    </location>
</feature>
<sequence length="653" mass="70192">MNRSSPAFLNKLRSMVDDPNTDELIRWSPAGDTFLVPNHVRFGDEVLPRFFKHNNFSSFVRQLNMYGFHKVPHLQQGALKTDQPSQSELWEFTNPCFHRDHPDLLSKVQRKRSGKDKEQNQQHLSDDTNRALHSLTGGALTRNEYDTMGGDSQDLTKVVGPVQLTALLGAIQNIKSNQHSIFEEISKLQHSNQALWQQGLENRQQMRRQQDTINRILRFLAGVFGSSNVGDILHNVTGPELATMNGFAGASPYDDGSANRFQEQDATTVNTKQRGPVRPQKRARFLISDTSYDEQMAQHKAASQDTTSNPLSSTTNDQRFSEATSDSEGNSPNTWTGISGPLPDSPTLRPMASRATPLNASQPETVTWSNVTSPPMANSATMDAKSPQDVNAWLSSMLADGGPAEQQALDPQVLAALQTAMAQEPSSSTRPAGAAPTTQSMAPMEAGAAQTHPVTNDVLSSMEPTWRGPATQGKAGAVAEPLSTEQLMRSVQRISEEAQANMDQTNHLQNQIHTLVQNLRLGPAQVAATGPKTGTASTAKLASGHPGTWTNPTSSQAPSSHLETAPSVLSQHSTGFGQVPSPAGTGPQQAGTPGQGSDFDLDSFLNQFVDPMNAPTGSSFVPISSPGVEDMATEDTSKLAATAATSTAQPSSS</sequence>
<evidence type="ECO:0000313" key="11">
    <source>
        <dbReference type="EMBL" id="KOS15203.1"/>
    </source>
</evidence>
<feature type="compositionally biased region" description="Polar residues" evidence="9">
    <location>
        <begin position="548"/>
        <end position="576"/>
    </location>
</feature>
<feature type="compositionally biased region" description="Basic and acidic residues" evidence="9">
    <location>
        <begin position="115"/>
        <end position="130"/>
    </location>
</feature>
<dbReference type="SMART" id="SM00415">
    <property type="entry name" value="HSF"/>
    <property type="match status" value="1"/>
</dbReference>
<dbReference type="InterPro" id="IPR000232">
    <property type="entry name" value="HSF_DNA-bd"/>
</dbReference>
<evidence type="ECO:0000256" key="4">
    <source>
        <dbReference type="ARBA" id="ARBA00023125"/>
    </source>
</evidence>
<feature type="region of interest" description="Disordered" evidence="9">
    <location>
        <begin position="109"/>
        <end position="132"/>
    </location>
</feature>
<evidence type="ECO:0000259" key="10">
    <source>
        <dbReference type="PROSITE" id="PS00434"/>
    </source>
</evidence>
<feature type="region of interest" description="Disordered" evidence="9">
    <location>
        <begin position="528"/>
        <end position="653"/>
    </location>
</feature>
<dbReference type="AlphaFoldDB" id="A0A0N0RSI5"/>
<dbReference type="Pfam" id="PF00447">
    <property type="entry name" value="HSF_DNA-bind"/>
    <property type="match status" value="1"/>
</dbReference>
<evidence type="ECO:0000256" key="5">
    <source>
        <dbReference type="ARBA" id="ARBA00023163"/>
    </source>
</evidence>
<dbReference type="Gene3D" id="1.10.10.10">
    <property type="entry name" value="Winged helix-like DNA-binding domain superfamily/Winged helix DNA-binding domain"/>
    <property type="match status" value="1"/>
</dbReference>
<dbReference type="FunFam" id="1.10.10.10:FF:000027">
    <property type="entry name" value="Heat shock transcription factor 1"/>
    <property type="match status" value="1"/>
</dbReference>
<comment type="subcellular location">
    <subcellularLocation>
        <location evidence="1">Nucleus</location>
    </subcellularLocation>
</comment>
<organism evidence="11 12">
    <name type="scientific">Malassezia pachydermatis</name>
    <dbReference type="NCBI Taxonomy" id="77020"/>
    <lineage>
        <taxon>Eukaryota</taxon>
        <taxon>Fungi</taxon>
        <taxon>Dikarya</taxon>
        <taxon>Basidiomycota</taxon>
        <taxon>Ustilaginomycotina</taxon>
        <taxon>Malasseziomycetes</taxon>
        <taxon>Malasseziales</taxon>
        <taxon>Malasseziaceae</taxon>
        <taxon>Malassezia</taxon>
    </lineage>
</organism>
<dbReference type="GO" id="GO:0005634">
    <property type="term" value="C:nucleus"/>
    <property type="evidence" value="ECO:0007669"/>
    <property type="project" value="UniProtKB-SubCell"/>
</dbReference>
<keyword evidence="12" id="KW-1185">Reference proteome</keyword>
<proteinExistence type="inferred from homology"/>
<evidence type="ECO:0000256" key="8">
    <source>
        <dbReference type="RuleBase" id="RU004020"/>
    </source>
</evidence>
<dbReference type="Proteomes" id="UP000037751">
    <property type="component" value="Unassembled WGS sequence"/>
</dbReference>
<dbReference type="InterPro" id="IPR036390">
    <property type="entry name" value="WH_DNA-bd_sf"/>
</dbReference>
<dbReference type="RefSeq" id="XP_017992835.1">
    <property type="nucleotide sequence ID" value="XM_018136822.1"/>
</dbReference>
<comment type="caution">
    <text evidence="11">The sequence shown here is derived from an EMBL/GenBank/DDBJ whole genome shotgun (WGS) entry which is preliminary data.</text>
</comment>
<dbReference type="GeneID" id="28728697"/>
<dbReference type="VEuPathDB" id="FungiDB:Malapachy_2330"/>
<dbReference type="PANTHER" id="PTHR10015:SF427">
    <property type="entry name" value="HEAT SHOCK FACTOR PROTEIN"/>
    <property type="match status" value="1"/>
</dbReference>
<evidence type="ECO:0000256" key="9">
    <source>
        <dbReference type="SAM" id="MobiDB-lite"/>
    </source>
</evidence>
<feature type="domain" description="HSF-type DNA-binding" evidence="10">
    <location>
        <begin position="47"/>
        <end position="71"/>
    </location>
</feature>
<dbReference type="PROSITE" id="PS00434">
    <property type="entry name" value="HSF_DOMAIN"/>
    <property type="match status" value="1"/>
</dbReference>
<dbReference type="EMBL" id="LGAV01000002">
    <property type="protein sequence ID" value="KOS15203.1"/>
    <property type="molecule type" value="Genomic_DNA"/>
</dbReference>
<keyword evidence="6" id="KW-0539">Nucleus</keyword>
<evidence type="ECO:0000256" key="7">
    <source>
        <dbReference type="ARBA" id="ARBA00062171"/>
    </source>
</evidence>
<feature type="compositionally biased region" description="Polar residues" evidence="9">
    <location>
        <begin position="356"/>
        <end position="367"/>
    </location>
</feature>
<feature type="compositionally biased region" description="Polar residues" evidence="9">
    <location>
        <begin position="301"/>
        <end position="337"/>
    </location>
</feature>
<evidence type="ECO:0000256" key="3">
    <source>
        <dbReference type="ARBA" id="ARBA00023015"/>
    </source>
</evidence>
<keyword evidence="3" id="KW-0805">Transcription regulation</keyword>
<dbReference type="PRINTS" id="PR00056">
    <property type="entry name" value="HSFDOMAIN"/>
</dbReference>
<dbReference type="SUPFAM" id="SSF46785">
    <property type="entry name" value="Winged helix' DNA-binding domain"/>
    <property type="match status" value="1"/>
</dbReference>
<keyword evidence="4" id="KW-0238">DNA-binding</keyword>
<feature type="compositionally biased region" description="Low complexity" evidence="9">
    <location>
        <begin position="638"/>
        <end position="653"/>
    </location>
</feature>
<evidence type="ECO:0000256" key="1">
    <source>
        <dbReference type="ARBA" id="ARBA00004123"/>
    </source>
</evidence>
<keyword evidence="5" id="KW-0804">Transcription</keyword>
<name>A0A0N0RSI5_9BASI</name>
<dbReference type="GO" id="GO:0043565">
    <property type="term" value="F:sequence-specific DNA binding"/>
    <property type="evidence" value="ECO:0007669"/>
    <property type="project" value="InterPro"/>
</dbReference>
<dbReference type="InterPro" id="IPR036388">
    <property type="entry name" value="WH-like_DNA-bd_sf"/>
</dbReference>
<comment type="similarity">
    <text evidence="2 8">Belongs to the HSF family.</text>
</comment>